<keyword evidence="2" id="KW-1185">Reference proteome</keyword>
<organism evidence="1 2">
    <name type="scientific">Azotobacter vinelandii (strain DJ / ATCC BAA-1303)</name>
    <dbReference type="NCBI Taxonomy" id="322710"/>
    <lineage>
        <taxon>Bacteria</taxon>
        <taxon>Pseudomonadati</taxon>
        <taxon>Pseudomonadota</taxon>
        <taxon>Gammaproteobacteria</taxon>
        <taxon>Pseudomonadales</taxon>
        <taxon>Pseudomonadaceae</taxon>
        <taxon>Azotobacter</taxon>
    </lineage>
</organism>
<proteinExistence type="predicted"/>
<name>C1DPK5_AZOVD</name>
<evidence type="ECO:0000313" key="2">
    <source>
        <dbReference type="Proteomes" id="UP000002424"/>
    </source>
</evidence>
<dbReference type="AlphaFoldDB" id="C1DPK5"/>
<dbReference type="KEGG" id="avn:Avin_12107"/>
<dbReference type="HOGENOM" id="CLU_1977021_0_0_6"/>
<gene>
    <name evidence="1" type="ordered locus">Avin_12107</name>
</gene>
<dbReference type="EMBL" id="CP001157">
    <property type="protein sequence ID" value="ACO77437.1"/>
    <property type="molecule type" value="Genomic_DNA"/>
</dbReference>
<protein>
    <submittedName>
        <fullName evidence="1">Uncharacterized protein</fullName>
    </submittedName>
</protein>
<reference evidence="1 2" key="1">
    <citation type="journal article" date="2009" name="J. Bacteriol.">
        <title>Genome sequence of Azotobacter vinelandii, an obligate aerobe specialized to support diverse anaerobic metabolic processes.</title>
        <authorList>
            <person name="Setubal J.C."/>
            <person name="dos Santos P."/>
            <person name="Goldman B.S."/>
            <person name="Ertesvag H."/>
            <person name="Espin G."/>
            <person name="Rubio L.M."/>
            <person name="Valla S."/>
            <person name="Almeida N.F."/>
            <person name="Balasubramanian D."/>
            <person name="Cromes L."/>
            <person name="Curatti L."/>
            <person name="Du Z."/>
            <person name="Godsy E."/>
            <person name="Goodner B."/>
            <person name="Hellner-Burris K."/>
            <person name="Hernandez J.A."/>
            <person name="Houmiel K."/>
            <person name="Imperial J."/>
            <person name="Kennedy C."/>
            <person name="Larson T.J."/>
            <person name="Latreille P."/>
            <person name="Ligon L.S."/>
            <person name="Lu J."/>
            <person name="Maerk M."/>
            <person name="Miller N.M."/>
            <person name="Norton S."/>
            <person name="O'Carroll I.P."/>
            <person name="Paulsen I."/>
            <person name="Raulfs E.C."/>
            <person name="Roemer R."/>
            <person name="Rosser J."/>
            <person name="Segura D."/>
            <person name="Slater S."/>
            <person name="Stricklin S.L."/>
            <person name="Studholme D.J."/>
            <person name="Sun J."/>
            <person name="Viana C.J."/>
            <person name="Wallin E."/>
            <person name="Wang B."/>
            <person name="Wheeler C."/>
            <person name="Zhu H."/>
            <person name="Dean D.R."/>
            <person name="Dixon R."/>
            <person name="Wood D."/>
        </authorList>
    </citation>
    <scope>NUCLEOTIDE SEQUENCE [LARGE SCALE GENOMIC DNA]</scope>
    <source>
        <strain evidence="2">DJ / ATCC BAA-1303</strain>
    </source>
</reference>
<sequence>MTNSRSALAASVISGPGAKAGFAQAGSPLLHVTVQSWWIFDSTFSRVYGLDPLAGPMTFTPAEDRPGKPSIPVRQGNDCGDVHVTSPCAAVPRTDDRAPGPGNEPLWCCLECVGRLFPGEYRVFLP</sequence>
<accession>C1DPK5</accession>
<dbReference type="EnsemblBacteria" id="ACO77437">
    <property type="protein sequence ID" value="ACO77437"/>
    <property type="gene ID" value="Avin_12107"/>
</dbReference>
<evidence type="ECO:0000313" key="1">
    <source>
        <dbReference type="EMBL" id="ACO77437.1"/>
    </source>
</evidence>
<dbReference type="Proteomes" id="UP000002424">
    <property type="component" value="Chromosome"/>
</dbReference>